<dbReference type="Proteomes" id="UP000184476">
    <property type="component" value="Unassembled WGS sequence"/>
</dbReference>
<name>A0A1M4X4U8_9BACL</name>
<evidence type="ECO:0000256" key="1">
    <source>
        <dbReference type="SAM" id="MobiDB-lite"/>
    </source>
</evidence>
<evidence type="ECO:0000313" key="5">
    <source>
        <dbReference type="Proteomes" id="UP000184476"/>
    </source>
</evidence>
<keyword evidence="3" id="KW-0732">Signal</keyword>
<evidence type="ECO:0000256" key="2">
    <source>
        <dbReference type="SAM" id="Phobius"/>
    </source>
</evidence>
<dbReference type="RefSeq" id="WP_073154517.1">
    <property type="nucleotide sequence ID" value="NZ_FQVL01000004.1"/>
</dbReference>
<feature type="transmembrane region" description="Helical" evidence="2">
    <location>
        <begin position="353"/>
        <end position="376"/>
    </location>
</feature>
<feature type="region of interest" description="Disordered" evidence="1">
    <location>
        <begin position="122"/>
        <end position="344"/>
    </location>
</feature>
<proteinExistence type="predicted"/>
<organism evidence="4 5">
    <name type="scientific">Seinonella peptonophila</name>
    <dbReference type="NCBI Taxonomy" id="112248"/>
    <lineage>
        <taxon>Bacteria</taxon>
        <taxon>Bacillati</taxon>
        <taxon>Bacillota</taxon>
        <taxon>Bacilli</taxon>
        <taxon>Bacillales</taxon>
        <taxon>Thermoactinomycetaceae</taxon>
        <taxon>Seinonella</taxon>
    </lineage>
</organism>
<dbReference type="EMBL" id="FQVL01000004">
    <property type="protein sequence ID" value="SHE88514.1"/>
    <property type="molecule type" value="Genomic_DNA"/>
</dbReference>
<dbReference type="InterPro" id="IPR053330">
    <property type="entry name" value="Mucin-22-like"/>
</dbReference>
<accession>A0A1M4X4U8</accession>
<evidence type="ECO:0000313" key="4">
    <source>
        <dbReference type="EMBL" id="SHE88514.1"/>
    </source>
</evidence>
<keyword evidence="2" id="KW-1133">Transmembrane helix</keyword>
<dbReference type="AlphaFoldDB" id="A0A1M4X4U8"/>
<gene>
    <name evidence="4" type="ORF">SAMN05444392_104125</name>
</gene>
<dbReference type="PANTHER" id="PTHR37000">
    <property type="entry name" value="MUCIN-22"/>
    <property type="match status" value="1"/>
</dbReference>
<feature type="signal peptide" evidence="3">
    <location>
        <begin position="1"/>
        <end position="24"/>
    </location>
</feature>
<feature type="compositionally biased region" description="Polar residues" evidence="1">
    <location>
        <begin position="136"/>
        <end position="334"/>
    </location>
</feature>
<keyword evidence="5" id="KW-1185">Reference proteome</keyword>
<evidence type="ECO:0008006" key="6">
    <source>
        <dbReference type="Google" id="ProtNLM"/>
    </source>
</evidence>
<evidence type="ECO:0000256" key="3">
    <source>
        <dbReference type="SAM" id="SignalP"/>
    </source>
</evidence>
<keyword evidence="2" id="KW-0812">Transmembrane</keyword>
<protein>
    <recommendedName>
        <fullName evidence="6">LPXTG-motif cell wall anchor domain-containing protein</fullName>
    </recommendedName>
</protein>
<feature type="chain" id="PRO_5013019400" description="LPXTG-motif cell wall anchor domain-containing protein" evidence="3">
    <location>
        <begin position="25"/>
        <end position="382"/>
    </location>
</feature>
<dbReference type="STRING" id="112248.SAMN05444392_104125"/>
<reference evidence="4 5" key="1">
    <citation type="submission" date="2016-11" db="EMBL/GenBank/DDBJ databases">
        <authorList>
            <person name="Jaros S."/>
            <person name="Januszkiewicz K."/>
            <person name="Wedrychowicz H."/>
        </authorList>
    </citation>
    <scope>NUCLEOTIDE SEQUENCE [LARGE SCALE GENOMIC DNA]</scope>
    <source>
        <strain evidence="4 5">DSM 44666</strain>
    </source>
</reference>
<sequence>MRRFSIWALVFLFITALFPVGASAEPAKSKRLTIELSGQFADNKDLILTASLKDVKNIKGNWTIKWDNKTVQEEKDSNKATFSFTIPNSKMHLQVHYLEISYSGKTKDQSINGYRKLKLEKKQSTPENGNGDVDSNAGNQQNPSSTAGNEQNPNATAGNEQNPSSTAGNEQNPNATAGNEQNPSSTAGNEQNPNATAGNEQNPSSTAGNEQNPNATAGNEQNPSSTAGNEQNPNATAGNEQNPSSTAGNEQNPNATAGNEQNPSSTAGNEQNPNATAGNEQNPSSTAGNEQNPNATAGNEQNPSSTADNEQNPNATAGNEQNPNSTSGSENNYVTPPATDQIKLGGPLPKTAGLAPTGIFVGFLLLISGSLLYLYFQRKQTL</sequence>
<keyword evidence="2" id="KW-0472">Membrane</keyword>
<dbReference type="PANTHER" id="PTHR37000:SF3">
    <property type="entry name" value="MUCIN-22"/>
    <property type="match status" value="1"/>
</dbReference>